<accession>A0ABD6W7E9</accession>
<dbReference type="EMBL" id="PSUL01000025">
    <property type="protein sequence ID" value="PPF12693.1"/>
    <property type="molecule type" value="Genomic_DNA"/>
</dbReference>
<evidence type="ECO:0000313" key="8">
    <source>
        <dbReference type="Proteomes" id="UP000239698"/>
    </source>
</evidence>
<reference evidence="7 8" key="1">
    <citation type="submission" date="2018-02" db="EMBL/GenBank/DDBJ databases">
        <title>Bacteriophage NCPPB3778 and a type I-E CRISPR drive the evolution of the US Biological Select Agent, Rathayibacter toxicus.</title>
        <authorList>
            <person name="Davis E.W.II."/>
            <person name="Tabima J.F."/>
            <person name="Weisberg A.J."/>
            <person name="Lopes L.D."/>
            <person name="Wiseman M.S."/>
            <person name="Wiseman M.S."/>
            <person name="Pupko T."/>
            <person name="Belcher M.S."/>
            <person name="Sechler A.J."/>
            <person name="Tancos M.A."/>
            <person name="Schroeder B.K."/>
            <person name="Murray T.D."/>
            <person name="Luster D.G."/>
            <person name="Schneider W.L."/>
            <person name="Rogers E."/>
            <person name="Andreote F.D."/>
            <person name="Grunwald N.J."/>
            <person name="Putnam M.L."/>
            <person name="Chang J.H."/>
        </authorList>
    </citation>
    <scope>NUCLEOTIDE SEQUENCE [LARGE SCALE GENOMIC DNA]</scope>
    <source>
        <strain evidence="6 8">AY1D6</strain>
        <strain evidence="5 7">AY1I9</strain>
    </source>
</reference>
<dbReference type="Proteomes" id="UP000239698">
    <property type="component" value="Unassembled WGS sequence"/>
</dbReference>
<dbReference type="Proteomes" id="UP000237881">
    <property type="component" value="Unassembled WGS sequence"/>
</dbReference>
<dbReference type="PANTHER" id="PTHR11839:SF18">
    <property type="entry name" value="NUDIX HYDROLASE DOMAIN-CONTAINING PROTEIN"/>
    <property type="match status" value="1"/>
</dbReference>
<gene>
    <name evidence="5" type="ORF">C5C04_10585</name>
    <name evidence="6" type="ORF">C5C40_11110</name>
</gene>
<dbReference type="AlphaFoldDB" id="A0ABD6W7E9"/>
<feature type="domain" description="Nudix hydrolase" evidence="4">
    <location>
        <begin position="78"/>
        <end position="221"/>
    </location>
</feature>
<dbReference type="EMBL" id="PSVT01000024">
    <property type="protein sequence ID" value="PPH75471.1"/>
    <property type="molecule type" value="Genomic_DNA"/>
</dbReference>
<comment type="cofactor">
    <cofactor evidence="1">
        <name>Mg(2+)</name>
        <dbReference type="ChEBI" id="CHEBI:18420"/>
    </cofactor>
</comment>
<dbReference type="CDD" id="cd24161">
    <property type="entry name" value="NUDIX_ADPRase_Ndx2"/>
    <property type="match status" value="1"/>
</dbReference>
<keyword evidence="2" id="KW-0378">Hydrolase</keyword>
<feature type="compositionally biased region" description="Low complexity" evidence="3">
    <location>
        <begin position="1"/>
        <end position="22"/>
    </location>
</feature>
<evidence type="ECO:0000256" key="1">
    <source>
        <dbReference type="ARBA" id="ARBA00001946"/>
    </source>
</evidence>
<dbReference type="Pfam" id="PF00293">
    <property type="entry name" value="NUDIX"/>
    <property type="match status" value="1"/>
</dbReference>
<evidence type="ECO:0000256" key="2">
    <source>
        <dbReference type="ARBA" id="ARBA00022801"/>
    </source>
</evidence>
<dbReference type="InterPro" id="IPR000086">
    <property type="entry name" value="NUDIX_hydrolase_dom"/>
</dbReference>
<protein>
    <submittedName>
        <fullName evidence="5">ADP-ribose pyrophosphatase</fullName>
    </submittedName>
</protein>
<evidence type="ECO:0000256" key="3">
    <source>
        <dbReference type="SAM" id="MobiDB-lite"/>
    </source>
</evidence>
<name>A0ABD6W7E9_RATRA</name>
<dbReference type="PANTHER" id="PTHR11839">
    <property type="entry name" value="UDP/ADP-SUGAR PYROPHOSPHATASE"/>
    <property type="match status" value="1"/>
</dbReference>
<evidence type="ECO:0000313" key="5">
    <source>
        <dbReference type="EMBL" id="PPF12693.1"/>
    </source>
</evidence>
<evidence type="ECO:0000259" key="4">
    <source>
        <dbReference type="PROSITE" id="PS51462"/>
    </source>
</evidence>
<dbReference type="GO" id="GO:0016787">
    <property type="term" value="F:hydrolase activity"/>
    <property type="evidence" value="ECO:0007669"/>
    <property type="project" value="UniProtKB-KW"/>
</dbReference>
<comment type="caution">
    <text evidence="5">The sequence shown here is derived from an EMBL/GenBank/DDBJ whole genome shotgun (WGS) entry which is preliminary data.</text>
</comment>
<dbReference type="PROSITE" id="PS51462">
    <property type="entry name" value="NUDIX"/>
    <property type="match status" value="1"/>
</dbReference>
<feature type="region of interest" description="Disordered" evidence="3">
    <location>
        <begin position="1"/>
        <end position="54"/>
    </location>
</feature>
<keyword evidence="8" id="KW-1185">Reference proteome</keyword>
<dbReference type="SUPFAM" id="SSF55811">
    <property type="entry name" value="Nudix"/>
    <property type="match status" value="1"/>
</dbReference>
<evidence type="ECO:0000313" key="7">
    <source>
        <dbReference type="Proteomes" id="UP000237881"/>
    </source>
</evidence>
<dbReference type="InterPro" id="IPR015797">
    <property type="entry name" value="NUDIX_hydrolase-like_dom_sf"/>
</dbReference>
<proteinExistence type="predicted"/>
<organism evidence="5 7">
    <name type="scientific">Rathayibacter rathayi</name>
    <name type="common">Corynebacterium rathayi</name>
    <dbReference type="NCBI Taxonomy" id="33887"/>
    <lineage>
        <taxon>Bacteria</taxon>
        <taxon>Bacillati</taxon>
        <taxon>Actinomycetota</taxon>
        <taxon>Actinomycetes</taxon>
        <taxon>Micrococcales</taxon>
        <taxon>Microbacteriaceae</taxon>
        <taxon>Rathayibacter</taxon>
    </lineage>
</organism>
<sequence length="233" mass="25875">MSRTTPSGSTPRTTATTRISSRSRTRSVPNSSREQGPRPRAGAVAGEAEPSDGEVRQLSTRIAYETQWLRVREDDVLWPGGVRGVYSVVERDDYALVLPREREGFWLVEQYRYPVGRRAWEFPAGGWPHGSVGGGAEALARAELREETGLRAGRLTHLGRLAEAYGFVAQSVDVFLAEELEHGKHEREQTEQDMRQQWFADSEVAAMVRSGAIIETAAVAALALFHLERGSLR</sequence>
<evidence type="ECO:0000313" key="6">
    <source>
        <dbReference type="EMBL" id="PPH75471.1"/>
    </source>
</evidence>
<dbReference type="Gene3D" id="3.90.79.10">
    <property type="entry name" value="Nucleoside Triphosphate Pyrophosphohydrolase"/>
    <property type="match status" value="1"/>
</dbReference>